<dbReference type="EMBL" id="QOPD01000005">
    <property type="protein sequence ID" value="RCL38116.1"/>
    <property type="molecule type" value="Genomic_DNA"/>
</dbReference>
<dbReference type="InterPro" id="IPR036388">
    <property type="entry name" value="WH-like_DNA-bd_sf"/>
</dbReference>
<evidence type="ECO:0000313" key="2">
    <source>
        <dbReference type="Proteomes" id="UP000252147"/>
    </source>
</evidence>
<dbReference type="Gene3D" id="1.10.10.10">
    <property type="entry name" value="Winged helix-like DNA-binding domain superfamily/Winged helix DNA-binding domain"/>
    <property type="match status" value="1"/>
</dbReference>
<evidence type="ECO:0000313" key="1">
    <source>
        <dbReference type="EMBL" id="RCL38116.1"/>
    </source>
</evidence>
<organism evidence="1 2">
    <name type="scientific">SAR86 cluster bacterium</name>
    <dbReference type="NCBI Taxonomy" id="2030880"/>
    <lineage>
        <taxon>Bacteria</taxon>
        <taxon>Pseudomonadati</taxon>
        <taxon>Pseudomonadota</taxon>
        <taxon>Gammaproteobacteria</taxon>
        <taxon>SAR86 cluster</taxon>
    </lineage>
</organism>
<sequence length="95" mass="10834">MSKLTKEITHLNKMLDSVGSDLGIDDFNPTEFSIFFDIIQEIEEKGKCSMLKAVEVSGKSRSTVYKTIRKLVHKNLLLIESSTEDKRSFLLKPQI</sequence>
<name>A0A368BN47_9GAMM</name>
<accession>A0A368BN47</accession>
<dbReference type="AlphaFoldDB" id="A0A368BN47"/>
<protein>
    <submittedName>
        <fullName evidence="1">MarR family transcriptional regulator</fullName>
    </submittedName>
</protein>
<dbReference type="SUPFAM" id="SSF46785">
    <property type="entry name" value="Winged helix' DNA-binding domain"/>
    <property type="match status" value="1"/>
</dbReference>
<proteinExistence type="predicted"/>
<gene>
    <name evidence="1" type="ORF">DBW97_03535</name>
</gene>
<dbReference type="InterPro" id="IPR036390">
    <property type="entry name" value="WH_DNA-bd_sf"/>
</dbReference>
<comment type="caution">
    <text evidence="1">The sequence shown here is derived from an EMBL/GenBank/DDBJ whole genome shotgun (WGS) entry which is preliminary data.</text>
</comment>
<dbReference type="Proteomes" id="UP000252147">
    <property type="component" value="Unassembled WGS sequence"/>
</dbReference>
<reference evidence="1 2" key="1">
    <citation type="journal article" date="2018" name="Microbiome">
        <title>Fine metagenomic profile of the Mediterranean stratified and mixed water columns revealed by assembly and recruitment.</title>
        <authorList>
            <person name="Haro-Moreno J.M."/>
            <person name="Lopez-Perez M."/>
            <person name="De La Torre J.R."/>
            <person name="Picazo A."/>
            <person name="Camacho A."/>
            <person name="Rodriguez-Valera F."/>
        </authorList>
    </citation>
    <scope>NUCLEOTIDE SEQUENCE [LARGE SCALE GENOMIC DNA]</scope>
    <source>
        <strain evidence="1">MED-G83</strain>
    </source>
</reference>